<dbReference type="Proteomes" id="UP000663720">
    <property type="component" value="Chromosome"/>
</dbReference>
<dbReference type="KEGG" id="dli:dnl_29810"/>
<organism evidence="1 2">
    <name type="scientific">Desulfonema limicola</name>
    <dbReference type="NCBI Taxonomy" id="45656"/>
    <lineage>
        <taxon>Bacteria</taxon>
        <taxon>Pseudomonadati</taxon>
        <taxon>Thermodesulfobacteriota</taxon>
        <taxon>Desulfobacteria</taxon>
        <taxon>Desulfobacterales</taxon>
        <taxon>Desulfococcaceae</taxon>
        <taxon>Desulfonema</taxon>
    </lineage>
</organism>
<keyword evidence="2" id="KW-1185">Reference proteome</keyword>
<proteinExistence type="predicted"/>
<protein>
    <submittedName>
        <fullName evidence="1">Uncharacterized protein</fullName>
    </submittedName>
</protein>
<gene>
    <name evidence="1" type="ORF">dnl_29810</name>
</gene>
<reference evidence="1" key="1">
    <citation type="journal article" date="2021" name="Microb. Physiol.">
        <title>Proteogenomic Insights into the Physiology of Marine, Sulfate-Reducing, Filamentous Desulfonema limicola and Desulfonema magnum.</title>
        <authorList>
            <person name="Schnaars V."/>
            <person name="Wohlbrand L."/>
            <person name="Scheve S."/>
            <person name="Hinrichs C."/>
            <person name="Reinhardt R."/>
            <person name="Rabus R."/>
        </authorList>
    </citation>
    <scope>NUCLEOTIDE SEQUENCE</scope>
    <source>
        <strain evidence="1">5ac10</strain>
    </source>
</reference>
<dbReference type="AlphaFoldDB" id="A0A975GGS3"/>
<name>A0A975GGS3_9BACT</name>
<dbReference type="EMBL" id="CP061799">
    <property type="protein sequence ID" value="QTA80670.1"/>
    <property type="molecule type" value="Genomic_DNA"/>
</dbReference>
<evidence type="ECO:0000313" key="2">
    <source>
        <dbReference type="Proteomes" id="UP000663720"/>
    </source>
</evidence>
<accession>A0A975GGS3</accession>
<dbReference type="RefSeq" id="WP_207692286.1">
    <property type="nucleotide sequence ID" value="NZ_CP061799.1"/>
</dbReference>
<sequence length="112" mass="13084">MAVFQIIASRPIEKKDFDHRPELDVKMISGELKVDDTFILYETHHPFEVIIRKLENNDNFITVSVSCSVRYEGWHVGTIVDTENPEAGRKFGYRTKDAAQLYHPDVLKKYRD</sequence>
<evidence type="ECO:0000313" key="1">
    <source>
        <dbReference type="EMBL" id="QTA80670.1"/>
    </source>
</evidence>